<evidence type="ECO:0000256" key="4">
    <source>
        <dbReference type="ARBA" id="ARBA00023172"/>
    </source>
</evidence>
<evidence type="ECO:0000256" key="3">
    <source>
        <dbReference type="ARBA" id="ARBA00023125"/>
    </source>
</evidence>
<dbReference type="PANTHER" id="PTHR30349">
    <property type="entry name" value="PHAGE INTEGRASE-RELATED"/>
    <property type="match status" value="1"/>
</dbReference>
<dbReference type="SUPFAM" id="SSF56349">
    <property type="entry name" value="DNA breaking-rejoining enzymes"/>
    <property type="match status" value="1"/>
</dbReference>
<comment type="similarity">
    <text evidence="1">Belongs to the 'phage' integrase family.</text>
</comment>
<evidence type="ECO:0000259" key="5">
    <source>
        <dbReference type="PROSITE" id="PS51898"/>
    </source>
</evidence>
<organism evidence="6 7">
    <name type="scientific">Shewanella marisflavi</name>
    <dbReference type="NCBI Taxonomy" id="260364"/>
    <lineage>
        <taxon>Bacteria</taxon>
        <taxon>Pseudomonadati</taxon>
        <taxon>Pseudomonadota</taxon>
        <taxon>Gammaproteobacteria</taxon>
        <taxon>Alteromonadales</taxon>
        <taxon>Shewanellaceae</taxon>
        <taxon>Shewanella</taxon>
    </lineage>
</organism>
<evidence type="ECO:0000256" key="1">
    <source>
        <dbReference type="ARBA" id="ARBA00008857"/>
    </source>
</evidence>
<keyword evidence="2" id="KW-0229">DNA integration</keyword>
<accession>A0ABX5WPZ6</accession>
<keyword evidence="4" id="KW-0233">DNA recombination</keyword>
<evidence type="ECO:0000256" key="2">
    <source>
        <dbReference type="ARBA" id="ARBA00022908"/>
    </source>
</evidence>
<dbReference type="InterPro" id="IPR050090">
    <property type="entry name" value="Tyrosine_recombinase_XerCD"/>
</dbReference>
<dbReference type="PANTHER" id="PTHR30349:SF41">
    <property type="entry name" value="INTEGRASE_RECOMBINASE PROTEIN MJ0367-RELATED"/>
    <property type="match status" value="1"/>
</dbReference>
<evidence type="ECO:0000313" key="6">
    <source>
        <dbReference type="EMBL" id="QDF75256.1"/>
    </source>
</evidence>
<sequence length="1052" mass="120812">MGDHAIHTNKGAKVKEALASVIRTRYLKKAYQEMPDYLMQCELIDASQSDIKDWIEKVYRFSCSLLVDNGDSVTQESVRKVLTKFPKPFHINVLHTKLFQLILFLIEQELGIKSPPLPQFVEIKPEQPIVTLAPMLDSGLHERLYAALEDERVIIEYLRTPQDNSAILLLWLFLKEGFRYARQIDELLTSEAAVFCINKHWFYQDGDRRYWLSPMGELMLSAWRKSSARLHGTQQSLIERWAKANHIISPYQKLRIATLKQGYQLEALFLASPIEMGTITSLHANTLLDQNALYRIITGNRVDIVQEENQVEGVTKRQQAAWFTSTGLNKTKIPTKKPQTMSLTVSQQMADIEHFIARLEKLPAKASQYRAAEIKAELRAWLENANYSARKPWIWLVLAWLYKLLSEGGKNKKTLCLNTIRSYINYVAKPFLTEFSGCNAVLLNSEAWAEKFNITAEGINATSKKGYVVYFAEFLVESGLVPKLCLSDLDIPVVKGQVSAHLLTHHEADRVIEELNRLTGSQRRQTLLIFSLGFYAGLRRGEIAGLQYKDFHFNEALTYFTLHVRANRYRSLKSPDSARNLPLDSLLPMKALCELREFLNSSRADQTRSMKLFRNESETQVAFDLVTQTIQGVTGDNRLRFHHCRHSFCNWIWLKMNQNRVAHFTHFSFLNHHYFYNPSAEQLYQRLGISPFSRKKMWALSMMLGHASPDTTLSSYFHLGDFLRRTKVSNHTPSIRVLRAFWGQKAQANEFGQIHIKPSIKECYTKLVPQSFCPTLRSDSFELIPPTPQSTEKNSGSLPLSTIWRVIRRAAVGQTAEWISEDLNIPVTTVCQLLKLDSMLTQTSLPKSKYKFAPHVNYAKLCRSDVKYLETLINRFDYAHRLGHLKDIELNQLLELKSDFVAGKDFLLRTSKQKPIATLLKLLKKMGIKEDLISIQWYYPSLACIQNKQLNEYHAHYQSWVKLMCEQASIENGEIKVVIPKSANASIVNTFKDEQIIKSDDGCFLPYQESGFVSVHVRKENVAAEKSATQKAGKIKRGKGFVSFMRLVIMRL</sequence>
<dbReference type="Proteomes" id="UP000318758">
    <property type="component" value="Chromosome"/>
</dbReference>
<proteinExistence type="inferred from homology"/>
<feature type="domain" description="Tyr recombinase" evidence="5">
    <location>
        <begin position="498"/>
        <end position="699"/>
    </location>
</feature>
<dbReference type="PROSITE" id="PS51898">
    <property type="entry name" value="TYR_RECOMBINASE"/>
    <property type="match status" value="1"/>
</dbReference>
<reference evidence="6 7" key="1">
    <citation type="submission" date="2019-06" db="EMBL/GenBank/DDBJ databases">
        <title>Complete genome of Shewanella marisflavi ECSMB14101, a mussel settlement-inducing bacterium isolated from East China Sea.</title>
        <authorList>
            <person name="Yang J."/>
            <person name="Liang X."/>
            <person name="Chang R."/>
            <person name="Peng L."/>
        </authorList>
    </citation>
    <scope>NUCLEOTIDE SEQUENCE [LARGE SCALE GENOMIC DNA]</scope>
    <source>
        <strain evidence="6 7">ECSMB14101</strain>
    </source>
</reference>
<dbReference type="Pfam" id="PF00589">
    <property type="entry name" value="Phage_integrase"/>
    <property type="match status" value="1"/>
</dbReference>
<dbReference type="InterPro" id="IPR011010">
    <property type="entry name" value="DNA_brk_join_enz"/>
</dbReference>
<dbReference type="EMBL" id="CP041153">
    <property type="protein sequence ID" value="QDF75256.1"/>
    <property type="molecule type" value="Genomic_DNA"/>
</dbReference>
<name>A0ABX5WPZ6_9GAMM</name>
<dbReference type="InterPro" id="IPR002104">
    <property type="entry name" value="Integrase_catalytic"/>
</dbReference>
<evidence type="ECO:0000313" key="7">
    <source>
        <dbReference type="Proteomes" id="UP000318758"/>
    </source>
</evidence>
<keyword evidence="7" id="KW-1185">Reference proteome</keyword>
<dbReference type="RefSeq" id="WP_140946890.1">
    <property type="nucleotide sequence ID" value="NZ_CP041153.1"/>
</dbReference>
<keyword evidence="3" id="KW-0238">DNA-binding</keyword>
<protein>
    <recommendedName>
        <fullName evidence="5">Tyr recombinase domain-containing protein</fullName>
    </recommendedName>
</protein>
<dbReference type="InterPro" id="IPR013762">
    <property type="entry name" value="Integrase-like_cat_sf"/>
</dbReference>
<gene>
    <name evidence="6" type="ORF">FGA12_08855</name>
</gene>
<dbReference type="Gene3D" id="1.10.443.10">
    <property type="entry name" value="Intergrase catalytic core"/>
    <property type="match status" value="1"/>
</dbReference>